<reference evidence="4" key="1">
    <citation type="submission" date="2022-08" db="EMBL/GenBank/DDBJ databases">
        <authorList>
            <person name="Marques A."/>
        </authorList>
    </citation>
    <scope>NUCLEOTIDE SEQUENCE</scope>
    <source>
        <strain evidence="4">RhyPub2mFocal</strain>
        <tissue evidence="4">Leaves</tissue>
    </source>
</reference>
<dbReference type="AlphaFoldDB" id="A0AAV8EHT4"/>
<dbReference type="Proteomes" id="UP001140206">
    <property type="component" value="Chromosome 3"/>
</dbReference>
<dbReference type="InterPro" id="IPR001810">
    <property type="entry name" value="F-box_dom"/>
</dbReference>
<feature type="domain" description="F-box/LRR-repeat protein 15/At3g58940/PEG3-like LRR" evidence="3">
    <location>
        <begin position="138"/>
        <end position="260"/>
    </location>
</feature>
<dbReference type="PANTHER" id="PTHR31900">
    <property type="entry name" value="F-BOX/RNI SUPERFAMILY PROTEIN-RELATED"/>
    <property type="match status" value="1"/>
</dbReference>
<feature type="compositionally biased region" description="Basic and acidic residues" evidence="1">
    <location>
        <begin position="1"/>
        <end position="21"/>
    </location>
</feature>
<comment type="caution">
    <text evidence="4">The sequence shown here is derived from an EMBL/GenBank/DDBJ whole genome shotgun (WGS) entry which is preliminary data.</text>
</comment>
<proteinExistence type="predicted"/>
<accession>A0AAV8EHT4</accession>
<evidence type="ECO:0000259" key="2">
    <source>
        <dbReference type="Pfam" id="PF00646"/>
    </source>
</evidence>
<evidence type="ECO:0000313" key="5">
    <source>
        <dbReference type="Proteomes" id="UP001140206"/>
    </source>
</evidence>
<dbReference type="Gene3D" id="1.20.1280.50">
    <property type="match status" value="1"/>
</dbReference>
<dbReference type="Pfam" id="PF24758">
    <property type="entry name" value="LRR_At5g56370"/>
    <property type="match status" value="1"/>
</dbReference>
<dbReference type="SUPFAM" id="SSF81383">
    <property type="entry name" value="F-box domain"/>
    <property type="match status" value="1"/>
</dbReference>
<feature type="region of interest" description="Disordered" evidence="1">
    <location>
        <begin position="1"/>
        <end position="27"/>
    </location>
</feature>
<dbReference type="EMBL" id="JAMFTS010000003">
    <property type="protein sequence ID" value="KAJ4780808.1"/>
    <property type="molecule type" value="Genomic_DNA"/>
</dbReference>
<dbReference type="InterPro" id="IPR036047">
    <property type="entry name" value="F-box-like_dom_sf"/>
</dbReference>
<feature type="domain" description="F-box" evidence="2">
    <location>
        <begin position="31"/>
        <end position="61"/>
    </location>
</feature>
<keyword evidence="5" id="KW-1185">Reference proteome</keyword>
<dbReference type="PANTHER" id="PTHR31900:SF27">
    <property type="entry name" value="FBD DOMAIN-CONTAINING PROTEIN"/>
    <property type="match status" value="1"/>
</dbReference>
<dbReference type="InterPro" id="IPR055411">
    <property type="entry name" value="LRR_FXL15/At3g58940/PEG3-like"/>
</dbReference>
<organism evidence="4 5">
    <name type="scientific">Rhynchospora pubera</name>
    <dbReference type="NCBI Taxonomy" id="906938"/>
    <lineage>
        <taxon>Eukaryota</taxon>
        <taxon>Viridiplantae</taxon>
        <taxon>Streptophyta</taxon>
        <taxon>Embryophyta</taxon>
        <taxon>Tracheophyta</taxon>
        <taxon>Spermatophyta</taxon>
        <taxon>Magnoliopsida</taxon>
        <taxon>Liliopsida</taxon>
        <taxon>Poales</taxon>
        <taxon>Cyperaceae</taxon>
        <taxon>Cyperoideae</taxon>
        <taxon>Rhynchosporeae</taxon>
        <taxon>Rhynchospora</taxon>
    </lineage>
</organism>
<name>A0AAV8EHT4_9POAL</name>
<dbReference type="InterPro" id="IPR032675">
    <property type="entry name" value="LRR_dom_sf"/>
</dbReference>
<dbReference type="Gene3D" id="3.80.10.10">
    <property type="entry name" value="Ribonuclease Inhibitor"/>
    <property type="match status" value="1"/>
</dbReference>
<protein>
    <submittedName>
        <fullName evidence="4">F-box/RNI-like superfamily protein</fullName>
    </submittedName>
</protein>
<evidence type="ECO:0000259" key="3">
    <source>
        <dbReference type="Pfam" id="PF24758"/>
    </source>
</evidence>
<sequence>MEKNLRPSSVEEKKQEEQQEKEQEEQEKDLISCLPDDILHIILSKLPLRDAAVTTAISKRWDPLFPTLPSLKIDATSFNPRNSEMNRVLYVENANEWVDALFSVLDFRQAPIEKFEIAVEILEYFELDFYEVFDVHCVAGVKELVINNFDFQVLYDIPCPVFSCETIVKLEMSYCRLVVPSELSSLRAVKLLVLSKVSVSNAHLRRLISWCKAIEKLVITDCFKVTNIVIHVLSLLELEISVCRPVGISLKSSPRLASVAVSFGVNNVYWRRYQLSKERKASAGTSEATKLVTFLNGLCGVKDLRLNFSNEYRMILSKEGIPLPTRLSPKCFLVELKKLCLSWPNNYRFFNTIVSCLLNSSPYLMELIICVDTSYNSKYCPIAQELDFWDKQVPAECVKNHLTTATFYGDDYILEDSFDFPKFLLHNAGTLKKINILYSGDLKEG</sequence>
<evidence type="ECO:0000256" key="1">
    <source>
        <dbReference type="SAM" id="MobiDB-lite"/>
    </source>
</evidence>
<gene>
    <name evidence="4" type="ORF">LUZ62_065065</name>
</gene>
<dbReference type="InterPro" id="IPR050232">
    <property type="entry name" value="FBL13/AtMIF1-like"/>
</dbReference>
<dbReference type="Pfam" id="PF00646">
    <property type="entry name" value="F-box"/>
    <property type="match status" value="1"/>
</dbReference>
<dbReference type="SUPFAM" id="SSF52047">
    <property type="entry name" value="RNI-like"/>
    <property type="match status" value="1"/>
</dbReference>
<evidence type="ECO:0000313" key="4">
    <source>
        <dbReference type="EMBL" id="KAJ4780808.1"/>
    </source>
</evidence>